<proteinExistence type="predicted"/>
<evidence type="ECO:0000256" key="1">
    <source>
        <dbReference type="SAM" id="Phobius"/>
    </source>
</evidence>
<keyword evidence="1" id="KW-0472">Membrane</keyword>
<organism evidence="2">
    <name type="scientific">marine metagenome</name>
    <dbReference type="NCBI Taxonomy" id="408172"/>
    <lineage>
        <taxon>unclassified sequences</taxon>
        <taxon>metagenomes</taxon>
        <taxon>ecological metagenomes</taxon>
    </lineage>
</organism>
<dbReference type="AlphaFoldDB" id="A0A382REQ6"/>
<reference evidence="2" key="1">
    <citation type="submission" date="2018-05" db="EMBL/GenBank/DDBJ databases">
        <authorList>
            <person name="Lanie J.A."/>
            <person name="Ng W.-L."/>
            <person name="Kazmierczak K.M."/>
            <person name="Andrzejewski T.M."/>
            <person name="Davidsen T.M."/>
            <person name="Wayne K.J."/>
            <person name="Tettelin H."/>
            <person name="Glass J.I."/>
            <person name="Rusch D."/>
            <person name="Podicherti R."/>
            <person name="Tsui H.-C.T."/>
            <person name="Winkler M.E."/>
        </authorList>
    </citation>
    <scope>NUCLEOTIDE SEQUENCE</scope>
</reference>
<gene>
    <name evidence="2" type="ORF">METZ01_LOCUS349027</name>
</gene>
<keyword evidence="1" id="KW-0812">Transmembrane</keyword>
<feature type="transmembrane region" description="Helical" evidence="1">
    <location>
        <begin position="6"/>
        <end position="26"/>
    </location>
</feature>
<accession>A0A382REQ6</accession>
<dbReference type="EMBL" id="UINC01121192">
    <property type="protein sequence ID" value="SVC96173.1"/>
    <property type="molecule type" value="Genomic_DNA"/>
</dbReference>
<keyword evidence="1" id="KW-1133">Transmembrane helix</keyword>
<sequence>MEISELLPIGAAIASFAVAAGFAAWVSKQNPGTKEMLEISN</sequence>
<evidence type="ECO:0000313" key="2">
    <source>
        <dbReference type="EMBL" id="SVC96173.1"/>
    </source>
</evidence>
<feature type="non-terminal residue" evidence="2">
    <location>
        <position position="41"/>
    </location>
</feature>
<protein>
    <submittedName>
        <fullName evidence="2">Uncharacterized protein</fullName>
    </submittedName>
</protein>
<name>A0A382REQ6_9ZZZZ</name>